<evidence type="ECO:0000313" key="3">
    <source>
        <dbReference type="Proteomes" id="UP000284403"/>
    </source>
</evidence>
<organism evidence="2 3">
    <name type="scientific">Trypanosoma conorhini</name>
    <dbReference type="NCBI Taxonomy" id="83891"/>
    <lineage>
        <taxon>Eukaryota</taxon>
        <taxon>Discoba</taxon>
        <taxon>Euglenozoa</taxon>
        <taxon>Kinetoplastea</taxon>
        <taxon>Metakinetoplastina</taxon>
        <taxon>Trypanosomatida</taxon>
        <taxon>Trypanosomatidae</taxon>
        <taxon>Trypanosoma</taxon>
    </lineage>
</organism>
<reference evidence="2 3" key="1">
    <citation type="journal article" date="2018" name="BMC Genomics">
        <title>Genomic comparison of Trypanosoma conorhini and Trypanosoma rangeli to Trypanosoma cruzi strains of high and low virulence.</title>
        <authorList>
            <person name="Bradwell K.R."/>
            <person name="Koparde V.N."/>
            <person name="Matveyev A.V."/>
            <person name="Serrano M.G."/>
            <person name="Alves J.M."/>
            <person name="Parikh H."/>
            <person name="Huang B."/>
            <person name="Lee V."/>
            <person name="Espinosa-Alvarez O."/>
            <person name="Ortiz P.A."/>
            <person name="Costa-Martins A.G."/>
            <person name="Teixeira M.M."/>
            <person name="Buck G.A."/>
        </authorList>
    </citation>
    <scope>NUCLEOTIDE SEQUENCE [LARGE SCALE GENOMIC DNA]</scope>
    <source>
        <strain evidence="2 3">025E</strain>
    </source>
</reference>
<dbReference type="RefSeq" id="XP_029227903.1">
    <property type="nucleotide sequence ID" value="XM_029371948.1"/>
</dbReference>
<proteinExistence type="predicted"/>
<dbReference type="EMBL" id="MKKU01000284">
    <property type="protein sequence ID" value="RNF16754.1"/>
    <property type="molecule type" value="Genomic_DNA"/>
</dbReference>
<sequence>MHPLCLSSGSASTPNPPGGEVPKYIRALAASRDSAAMGRAKSTCARATYPLSGGRLRRARSAVWLHRPLVLAPGTRTCSMNCNGGGSLARGRRAECQDTELGPAELLLCVLKTSGRRVAGVFTASPSLLRSAFGTGPTRVTDGVLRRIWGVIAGPLRRGACACALTLFFGRDGAPHTHNEAADELAKAALEEFQGAPARMADIRTATRRRRAQKTEEGAIVPAGPDRQRRCLVVDGASPQTAPPTRAGELILARCCAGASPHLGGPRRIA</sequence>
<evidence type="ECO:0000313" key="2">
    <source>
        <dbReference type="EMBL" id="RNF16754.1"/>
    </source>
</evidence>
<keyword evidence="3" id="KW-1185">Reference proteome</keyword>
<comment type="caution">
    <text evidence="2">The sequence shown here is derived from an EMBL/GenBank/DDBJ whole genome shotgun (WGS) entry which is preliminary data.</text>
</comment>
<dbReference type="Proteomes" id="UP000284403">
    <property type="component" value="Unassembled WGS sequence"/>
</dbReference>
<feature type="non-terminal residue" evidence="2">
    <location>
        <position position="270"/>
    </location>
</feature>
<accession>A0A3S5IT51</accession>
<protein>
    <submittedName>
        <fullName evidence="2">Tcoingi protein</fullName>
    </submittedName>
</protein>
<evidence type="ECO:0000256" key="1">
    <source>
        <dbReference type="SAM" id="MobiDB-lite"/>
    </source>
</evidence>
<dbReference type="AlphaFoldDB" id="A0A3S5IT51"/>
<gene>
    <name evidence="2" type="ORF">Tco025E_05044</name>
</gene>
<dbReference type="GeneID" id="40318655"/>
<feature type="region of interest" description="Disordered" evidence="1">
    <location>
        <begin position="1"/>
        <end position="20"/>
    </location>
</feature>
<name>A0A3S5IT51_9TRYP</name>